<proteinExistence type="predicted"/>
<accession>A0A9I9EKK1</accession>
<dbReference type="EnsemblPlants" id="MELO3C035080.2.1">
    <property type="protein sequence ID" value="MELO3C035080.2.1"/>
    <property type="gene ID" value="MELO3C035080.2"/>
</dbReference>
<dbReference type="Gramene" id="MELO3C035080.2.1">
    <property type="protein sequence ID" value="MELO3C035080.2.1"/>
    <property type="gene ID" value="MELO3C035080.2"/>
</dbReference>
<reference evidence="1" key="1">
    <citation type="submission" date="2023-03" db="UniProtKB">
        <authorList>
            <consortium name="EnsemblPlants"/>
        </authorList>
    </citation>
    <scope>IDENTIFICATION</scope>
</reference>
<organism evidence="1">
    <name type="scientific">Cucumis melo</name>
    <name type="common">Muskmelon</name>
    <dbReference type="NCBI Taxonomy" id="3656"/>
    <lineage>
        <taxon>Eukaryota</taxon>
        <taxon>Viridiplantae</taxon>
        <taxon>Streptophyta</taxon>
        <taxon>Embryophyta</taxon>
        <taxon>Tracheophyta</taxon>
        <taxon>Spermatophyta</taxon>
        <taxon>Magnoliopsida</taxon>
        <taxon>eudicotyledons</taxon>
        <taxon>Gunneridae</taxon>
        <taxon>Pentapetalae</taxon>
        <taxon>rosids</taxon>
        <taxon>fabids</taxon>
        <taxon>Cucurbitales</taxon>
        <taxon>Cucurbitaceae</taxon>
        <taxon>Benincaseae</taxon>
        <taxon>Cucumis</taxon>
    </lineage>
</organism>
<name>A0A9I9EKK1_CUCME</name>
<evidence type="ECO:0000313" key="1">
    <source>
        <dbReference type="EnsemblPlants" id="MELO3C035080.2.1"/>
    </source>
</evidence>
<sequence length="85" mass="9373">MSATSHMRSDGSRSLQTAAIHSLHRHRARLRTVIVPCTGTTLQPDASRTGTAIDVHAQATAKSHCFRDSVHMVDCLGEWLIPKPW</sequence>
<protein>
    <submittedName>
        <fullName evidence="1">Uncharacterized protein</fullName>
    </submittedName>
</protein>
<dbReference type="AlphaFoldDB" id="A0A9I9EKK1"/>